<name>A0AAW2WVV2_9LAMI</name>
<dbReference type="AlphaFoldDB" id="A0AAW2WVV2"/>
<sequence length="99" mass="11672">MSKHLWDVIRGKQDSIWVDWIFQNLLRDQTVWTASEKTGSWSWRKLLKLRAVLLPHIQYRIGDGVNFSLWKDPWHSLGPLIACFPRGPHITRTCVHDPL</sequence>
<evidence type="ECO:0000313" key="1">
    <source>
        <dbReference type="EMBL" id="KAL0444901.1"/>
    </source>
</evidence>
<reference evidence="1" key="1">
    <citation type="submission" date="2020-06" db="EMBL/GenBank/DDBJ databases">
        <authorList>
            <person name="Li T."/>
            <person name="Hu X."/>
            <person name="Zhang T."/>
            <person name="Song X."/>
            <person name="Zhang H."/>
            <person name="Dai N."/>
            <person name="Sheng W."/>
            <person name="Hou X."/>
            <person name="Wei L."/>
        </authorList>
    </citation>
    <scope>NUCLEOTIDE SEQUENCE</scope>
    <source>
        <strain evidence="1">KEN1</strain>
        <tissue evidence="1">Leaf</tissue>
    </source>
</reference>
<accession>A0AAW2WVV2</accession>
<organism evidence="1">
    <name type="scientific">Sesamum latifolium</name>
    <dbReference type="NCBI Taxonomy" id="2727402"/>
    <lineage>
        <taxon>Eukaryota</taxon>
        <taxon>Viridiplantae</taxon>
        <taxon>Streptophyta</taxon>
        <taxon>Embryophyta</taxon>
        <taxon>Tracheophyta</taxon>
        <taxon>Spermatophyta</taxon>
        <taxon>Magnoliopsida</taxon>
        <taxon>eudicotyledons</taxon>
        <taxon>Gunneridae</taxon>
        <taxon>Pentapetalae</taxon>
        <taxon>asterids</taxon>
        <taxon>lamiids</taxon>
        <taxon>Lamiales</taxon>
        <taxon>Pedaliaceae</taxon>
        <taxon>Sesamum</taxon>
    </lineage>
</organism>
<comment type="caution">
    <text evidence="1">The sequence shown here is derived from an EMBL/GenBank/DDBJ whole genome shotgun (WGS) entry which is preliminary data.</text>
</comment>
<proteinExistence type="predicted"/>
<gene>
    <name evidence="1" type="ORF">Slati_2212800</name>
</gene>
<evidence type="ECO:0008006" key="2">
    <source>
        <dbReference type="Google" id="ProtNLM"/>
    </source>
</evidence>
<protein>
    <recommendedName>
        <fullName evidence="2">Reverse transcriptase zinc-binding domain-containing protein</fullName>
    </recommendedName>
</protein>
<dbReference type="EMBL" id="JACGWN010000007">
    <property type="protein sequence ID" value="KAL0444901.1"/>
    <property type="molecule type" value="Genomic_DNA"/>
</dbReference>
<reference evidence="1" key="2">
    <citation type="journal article" date="2024" name="Plant">
        <title>Genomic evolution and insights into agronomic trait innovations of Sesamum species.</title>
        <authorList>
            <person name="Miao H."/>
            <person name="Wang L."/>
            <person name="Qu L."/>
            <person name="Liu H."/>
            <person name="Sun Y."/>
            <person name="Le M."/>
            <person name="Wang Q."/>
            <person name="Wei S."/>
            <person name="Zheng Y."/>
            <person name="Lin W."/>
            <person name="Duan Y."/>
            <person name="Cao H."/>
            <person name="Xiong S."/>
            <person name="Wang X."/>
            <person name="Wei L."/>
            <person name="Li C."/>
            <person name="Ma Q."/>
            <person name="Ju M."/>
            <person name="Zhao R."/>
            <person name="Li G."/>
            <person name="Mu C."/>
            <person name="Tian Q."/>
            <person name="Mei H."/>
            <person name="Zhang T."/>
            <person name="Gao T."/>
            <person name="Zhang H."/>
        </authorList>
    </citation>
    <scope>NUCLEOTIDE SEQUENCE</scope>
    <source>
        <strain evidence="1">KEN1</strain>
    </source>
</reference>